<keyword evidence="7 9" id="KW-0408">Iron</keyword>
<feature type="binding site" description="axial binding residue" evidence="9">
    <location>
        <position position="482"/>
    </location>
    <ligand>
        <name>heme</name>
        <dbReference type="ChEBI" id="CHEBI:30413"/>
    </ligand>
    <ligandPart>
        <name>Fe</name>
        <dbReference type="ChEBI" id="CHEBI:18248"/>
    </ligandPart>
</feature>
<evidence type="ECO:0000256" key="10">
    <source>
        <dbReference type="RuleBase" id="RU000461"/>
    </source>
</evidence>
<dbReference type="PROSITE" id="PS00086">
    <property type="entry name" value="CYTOCHROME_P450"/>
    <property type="match status" value="1"/>
</dbReference>
<dbReference type="Gene3D" id="1.10.630.10">
    <property type="entry name" value="Cytochrome P450"/>
    <property type="match status" value="1"/>
</dbReference>
<evidence type="ECO:0000256" key="8">
    <source>
        <dbReference type="ARBA" id="ARBA00023033"/>
    </source>
</evidence>
<dbReference type="Proteomes" id="UP000092154">
    <property type="component" value="Unassembled WGS sequence"/>
</dbReference>
<dbReference type="InParanoid" id="A0A1B7N2G3"/>
<feature type="transmembrane region" description="Helical" evidence="11">
    <location>
        <begin position="21"/>
        <end position="50"/>
    </location>
</feature>
<dbReference type="InterPro" id="IPR017972">
    <property type="entry name" value="Cyt_P450_CS"/>
</dbReference>
<dbReference type="OrthoDB" id="2789670at2759"/>
<keyword evidence="4 9" id="KW-0349">Heme</keyword>
<organism evidence="12 13">
    <name type="scientific">Rhizopogon vinicolor AM-OR11-026</name>
    <dbReference type="NCBI Taxonomy" id="1314800"/>
    <lineage>
        <taxon>Eukaryota</taxon>
        <taxon>Fungi</taxon>
        <taxon>Dikarya</taxon>
        <taxon>Basidiomycota</taxon>
        <taxon>Agaricomycotina</taxon>
        <taxon>Agaricomycetes</taxon>
        <taxon>Agaricomycetidae</taxon>
        <taxon>Boletales</taxon>
        <taxon>Suillineae</taxon>
        <taxon>Rhizopogonaceae</taxon>
        <taxon>Rhizopogon</taxon>
    </lineage>
</organism>
<name>A0A1B7N2G3_9AGAM</name>
<dbReference type="InterPro" id="IPR002401">
    <property type="entry name" value="Cyt_P450_E_grp-I"/>
</dbReference>
<dbReference type="PRINTS" id="PR00463">
    <property type="entry name" value="EP450I"/>
</dbReference>
<evidence type="ECO:0000256" key="9">
    <source>
        <dbReference type="PIRSR" id="PIRSR602401-1"/>
    </source>
</evidence>
<dbReference type="InterPro" id="IPR050364">
    <property type="entry name" value="Cytochrome_P450_fung"/>
</dbReference>
<evidence type="ECO:0000256" key="4">
    <source>
        <dbReference type="ARBA" id="ARBA00022617"/>
    </source>
</evidence>
<keyword evidence="8 10" id="KW-0503">Monooxygenase</keyword>
<evidence type="ECO:0000313" key="13">
    <source>
        <dbReference type="Proteomes" id="UP000092154"/>
    </source>
</evidence>
<accession>A0A1B7N2G3</accession>
<dbReference type="AlphaFoldDB" id="A0A1B7N2G3"/>
<evidence type="ECO:0000313" key="12">
    <source>
        <dbReference type="EMBL" id="OAX39033.1"/>
    </source>
</evidence>
<comment type="cofactor">
    <cofactor evidence="1 9">
        <name>heme</name>
        <dbReference type="ChEBI" id="CHEBI:30413"/>
    </cofactor>
</comment>
<evidence type="ECO:0000256" key="6">
    <source>
        <dbReference type="ARBA" id="ARBA00023002"/>
    </source>
</evidence>
<dbReference type="InterPro" id="IPR036396">
    <property type="entry name" value="Cyt_P450_sf"/>
</dbReference>
<keyword evidence="13" id="KW-1185">Reference proteome</keyword>
<reference evidence="12 13" key="1">
    <citation type="submission" date="2016-06" db="EMBL/GenBank/DDBJ databases">
        <title>Comparative genomics of the ectomycorrhizal sister species Rhizopogon vinicolor and Rhizopogon vesiculosus (Basidiomycota: Boletales) reveals a divergence of the mating type B locus.</title>
        <authorList>
            <consortium name="DOE Joint Genome Institute"/>
            <person name="Mujic A.B."/>
            <person name="Kuo A."/>
            <person name="Tritt A."/>
            <person name="Lipzen A."/>
            <person name="Chen C."/>
            <person name="Johnson J."/>
            <person name="Sharma A."/>
            <person name="Barry K."/>
            <person name="Grigoriev I.V."/>
            <person name="Spatafora J.W."/>
        </authorList>
    </citation>
    <scope>NUCLEOTIDE SEQUENCE [LARGE SCALE GENOMIC DNA]</scope>
    <source>
        <strain evidence="12 13">AM-OR11-026</strain>
    </source>
</reference>
<gene>
    <name evidence="12" type="ORF">K503DRAFT_114344</name>
</gene>
<keyword evidence="6 10" id="KW-0560">Oxidoreductase</keyword>
<dbReference type="STRING" id="1314800.A0A1B7N2G3"/>
<dbReference type="SUPFAM" id="SSF48264">
    <property type="entry name" value="Cytochrome P450"/>
    <property type="match status" value="1"/>
</dbReference>
<evidence type="ECO:0000256" key="1">
    <source>
        <dbReference type="ARBA" id="ARBA00001971"/>
    </source>
</evidence>
<dbReference type="EMBL" id="KV448265">
    <property type="protein sequence ID" value="OAX39033.1"/>
    <property type="molecule type" value="Genomic_DNA"/>
</dbReference>
<evidence type="ECO:0000256" key="5">
    <source>
        <dbReference type="ARBA" id="ARBA00022723"/>
    </source>
</evidence>
<dbReference type="GO" id="GO:0005506">
    <property type="term" value="F:iron ion binding"/>
    <property type="evidence" value="ECO:0007669"/>
    <property type="project" value="InterPro"/>
</dbReference>
<keyword evidence="5 9" id="KW-0479">Metal-binding</keyword>
<comment type="pathway">
    <text evidence="2">Secondary metabolite biosynthesis.</text>
</comment>
<dbReference type="InterPro" id="IPR001128">
    <property type="entry name" value="Cyt_P450"/>
</dbReference>
<keyword evidence="11" id="KW-0472">Membrane</keyword>
<evidence type="ECO:0000256" key="7">
    <source>
        <dbReference type="ARBA" id="ARBA00023004"/>
    </source>
</evidence>
<proteinExistence type="inferred from homology"/>
<dbReference type="GO" id="GO:0004497">
    <property type="term" value="F:monooxygenase activity"/>
    <property type="evidence" value="ECO:0007669"/>
    <property type="project" value="UniProtKB-KW"/>
</dbReference>
<dbReference type="GO" id="GO:0020037">
    <property type="term" value="F:heme binding"/>
    <property type="evidence" value="ECO:0007669"/>
    <property type="project" value="InterPro"/>
</dbReference>
<evidence type="ECO:0000256" key="2">
    <source>
        <dbReference type="ARBA" id="ARBA00005179"/>
    </source>
</evidence>
<dbReference type="PANTHER" id="PTHR46300">
    <property type="entry name" value="P450, PUTATIVE (EUROFUNG)-RELATED-RELATED"/>
    <property type="match status" value="1"/>
</dbReference>
<dbReference type="GO" id="GO:0016705">
    <property type="term" value="F:oxidoreductase activity, acting on paired donors, with incorporation or reduction of molecular oxygen"/>
    <property type="evidence" value="ECO:0007669"/>
    <property type="project" value="InterPro"/>
</dbReference>
<protein>
    <submittedName>
        <fullName evidence="12">Cytochrome P450</fullName>
    </submittedName>
</protein>
<evidence type="ECO:0000256" key="11">
    <source>
        <dbReference type="SAM" id="Phobius"/>
    </source>
</evidence>
<dbReference type="PANTHER" id="PTHR46300:SF7">
    <property type="entry name" value="P450, PUTATIVE (EUROFUNG)-RELATED"/>
    <property type="match status" value="1"/>
</dbReference>
<dbReference type="CDD" id="cd11065">
    <property type="entry name" value="CYP64-like"/>
    <property type="match status" value="1"/>
</dbReference>
<keyword evidence="11" id="KW-0812">Transmembrane</keyword>
<keyword evidence="11" id="KW-1133">Transmembrane helix</keyword>
<evidence type="ECO:0000256" key="3">
    <source>
        <dbReference type="ARBA" id="ARBA00010617"/>
    </source>
</evidence>
<comment type="similarity">
    <text evidence="3 10">Belongs to the cytochrome P450 family.</text>
</comment>
<dbReference type="Pfam" id="PF00067">
    <property type="entry name" value="p450"/>
    <property type="match status" value="1"/>
</dbReference>
<sequence>MVRLESGIRQYHRCYNPSYYLLVLCSSTMLTLPNVTWLDIYLAGVGAYLVKQVFTKKNPAPYPPGRPGWPLIGNILDIPHVQPWLTFAEWGKKYGDISHIEVLGQHIMVLNSINTTVQMLDKKSSIYSDRPVFPMACELAGWKDFLALLPYGEHLRWHRKNFHHVIGNRAVKDFHELEEIENHQSLKRILVKPEELLEHIRQYGCSSLDWLNLEFFYSTAGAIILRISHGYEVQEKNDPFVELADRALDRFSRSTAPGAWMVDIIPSLAKVPEWFPGAGFKRLAREWKQTVEEMVSAPYQFVKDQRAAGIAPKSFASSLLEGRTLSAEEDHISKWSSAALYAGGSDTTVSSIYSFFLAMTLFPDVQKKAQAEIDAVVGPDRLPSFADRDSLPYIEALAKEVHRWHAVVPTSVPRRVTEDDIHDGYYIPKGTMIIANIWFMLNDPRTYPNPSEFNPERFLANDGKEPERDPRTIAFGSGRRLCAGLHLADASVWISTVMSLAVFDISKVVENGVEIIPKFDPMSGTISHLRPFKCSIKPRSAKAAGLIQQDVNY</sequence>